<dbReference type="Gene3D" id="2.120.10.80">
    <property type="entry name" value="Kelch-type beta propeller"/>
    <property type="match status" value="2"/>
</dbReference>
<accession>A0A8H6XLB5</accession>
<evidence type="ECO:0000313" key="2">
    <source>
        <dbReference type="Proteomes" id="UP000623467"/>
    </source>
</evidence>
<dbReference type="InterPro" id="IPR011043">
    <property type="entry name" value="Gal_Oxase/kelch_b-propeller"/>
</dbReference>
<dbReference type="SUPFAM" id="SSF50965">
    <property type="entry name" value="Galactose oxidase, central domain"/>
    <property type="match status" value="2"/>
</dbReference>
<dbReference type="Proteomes" id="UP000623467">
    <property type="component" value="Unassembled WGS sequence"/>
</dbReference>
<protein>
    <submittedName>
        <fullName evidence="1">Uncharacterized protein</fullName>
    </submittedName>
</protein>
<dbReference type="OrthoDB" id="432528at2759"/>
<gene>
    <name evidence="1" type="ORF">MSAN_02015300</name>
</gene>
<dbReference type="PANTHER" id="PTHR23244:SF471">
    <property type="entry name" value="GUANINE NUCLEOTIDE-BINDING PROTEIN SUBUNIT BETA 1-RELATED"/>
    <property type="match status" value="1"/>
</dbReference>
<dbReference type="InterPro" id="IPR015915">
    <property type="entry name" value="Kelch-typ_b-propeller"/>
</dbReference>
<organism evidence="1 2">
    <name type="scientific">Mycena sanguinolenta</name>
    <dbReference type="NCBI Taxonomy" id="230812"/>
    <lineage>
        <taxon>Eukaryota</taxon>
        <taxon>Fungi</taxon>
        <taxon>Dikarya</taxon>
        <taxon>Basidiomycota</taxon>
        <taxon>Agaricomycotina</taxon>
        <taxon>Agaricomycetes</taxon>
        <taxon>Agaricomycetidae</taxon>
        <taxon>Agaricales</taxon>
        <taxon>Marasmiineae</taxon>
        <taxon>Mycenaceae</taxon>
        <taxon>Mycena</taxon>
    </lineage>
</organism>
<dbReference type="AlphaFoldDB" id="A0A8H6XLB5"/>
<reference evidence="1" key="1">
    <citation type="submission" date="2020-05" db="EMBL/GenBank/DDBJ databases">
        <title>Mycena genomes resolve the evolution of fungal bioluminescence.</title>
        <authorList>
            <person name="Tsai I.J."/>
        </authorList>
    </citation>
    <scope>NUCLEOTIDE SEQUENCE</scope>
    <source>
        <strain evidence="1">160909Yilan</strain>
    </source>
</reference>
<dbReference type="PANTHER" id="PTHR23244">
    <property type="entry name" value="KELCH REPEAT DOMAIN"/>
    <property type="match status" value="1"/>
</dbReference>
<name>A0A8H6XLB5_9AGAR</name>
<sequence length="539" mass="60647">MSFLRATALCLSSEIFASLGNTATAATRRWVAMTSGTTIETHLTPALKALLDMGLMLKLSRYRHPDPQMTLNMRVTVPALQARGSWTRLQVAKAGGFTEGRQSFSSFIWNSRLYVAGGRKSEKGPYYRDIWTLDLTKLDAWRQLPDYPIPVSRSGNFLGWNMVVYNDTALLFTGRPDLDVFDLTSESWSTIPTTYAPTAADYAAGVDRPRSWAWPVFMSYDSAMQLVGDKLYVFGGGHGTTVMGCNLFMVLDLATRTWRRLSGTVRVREHGDYECPGPRKTAASWVSADKSRIYLLFGIFDREEAYRNNEPHGETIPFGCSDFWSWSIKDEVWRQERMAGNAPCARTEMACAYNEKLQKTIMFGGFCPNLRTDDVPQGTFPYSYVADTFIYDMAPPPSPNLFEPTRTAPKWQQVLTPGFPTYRCQAHLACDAVTGRTYMFGGWTNSLYIPTRSKLMAKTFGDVWELRVDLPGGHFDEVDVEEEARVARAGPWQRCFACATAGPWRKCGGSCGGRVFFCGPACLRDGWKEHKETHKCRKV</sequence>
<keyword evidence="2" id="KW-1185">Reference proteome</keyword>
<evidence type="ECO:0000313" key="1">
    <source>
        <dbReference type="EMBL" id="KAF7342586.1"/>
    </source>
</evidence>
<dbReference type="EMBL" id="JACAZH010000025">
    <property type="protein sequence ID" value="KAF7342586.1"/>
    <property type="molecule type" value="Genomic_DNA"/>
</dbReference>
<dbReference type="Pfam" id="PF24681">
    <property type="entry name" value="Kelch_KLHDC2_KLHL20_DRC7"/>
    <property type="match status" value="1"/>
</dbReference>
<comment type="caution">
    <text evidence="1">The sequence shown here is derived from an EMBL/GenBank/DDBJ whole genome shotgun (WGS) entry which is preliminary data.</text>
</comment>
<proteinExistence type="predicted"/>